<dbReference type="Proteomes" id="UP000054024">
    <property type="component" value="Unassembled WGS sequence"/>
</dbReference>
<gene>
    <name evidence="1" type="ORF">AQI70_08080</name>
</gene>
<comment type="caution">
    <text evidence="1">The sequence shown here is derived from an EMBL/GenBank/DDBJ whole genome shotgun (WGS) entry which is preliminary data.</text>
</comment>
<evidence type="ECO:0000313" key="2">
    <source>
        <dbReference type="Proteomes" id="UP000054024"/>
    </source>
</evidence>
<sequence>MPHHKVLCGTSLEKRLFMMIDVARVDHGGDDAVTGTDDQAQDSGEVLLELARARMMTYFTLASLPPALLRVTPVGRPEAGQVRSARTPCAYWNATLLWMICAAGSVNPPLRERSVTRTAWTC</sequence>
<dbReference type="AlphaFoldDB" id="A0A117PI91"/>
<keyword evidence="2" id="KW-1185">Reference proteome</keyword>
<protein>
    <submittedName>
        <fullName evidence="1">Uncharacterized protein</fullName>
    </submittedName>
</protein>
<accession>A0A117PI91</accession>
<reference evidence="1 2" key="1">
    <citation type="submission" date="2015-10" db="EMBL/GenBank/DDBJ databases">
        <title>Draft genome sequence of Streptomyces curacoi DSM 40107, type strain for the species Streptomyces curacoi.</title>
        <authorList>
            <person name="Ruckert C."/>
            <person name="Winkler A."/>
            <person name="Kalinowski J."/>
            <person name="Kampfer P."/>
            <person name="Glaeser S."/>
        </authorList>
    </citation>
    <scope>NUCLEOTIDE SEQUENCE [LARGE SCALE GENOMIC DNA]</scope>
    <source>
        <strain evidence="1 2">DSM 40107</strain>
    </source>
</reference>
<proteinExistence type="predicted"/>
<evidence type="ECO:0000313" key="1">
    <source>
        <dbReference type="EMBL" id="KUM80114.1"/>
    </source>
</evidence>
<name>A0A117PI91_9ACTN</name>
<dbReference type="EMBL" id="LMWJ01000004">
    <property type="protein sequence ID" value="KUM80114.1"/>
    <property type="molecule type" value="Genomic_DNA"/>
</dbReference>
<organism evidence="1 2">
    <name type="scientific">Streptomyces curacoi</name>
    <dbReference type="NCBI Taxonomy" id="146536"/>
    <lineage>
        <taxon>Bacteria</taxon>
        <taxon>Bacillati</taxon>
        <taxon>Actinomycetota</taxon>
        <taxon>Actinomycetes</taxon>
        <taxon>Kitasatosporales</taxon>
        <taxon>Streptomycetaceae</taxon>
        <taxon>Streptomyces</taxon>
    </lineage>
</organism>